<dbReference type="InterPro" id="IPR040009">
    <property type="entry name" value="Mtf2/C5D6.12-like"/>
</dbReference>
<keyword evidence="3" id="KW-1185">Reference proteome</keyword>
<protein>
    <submittedName>
        <fullName evidence="2">LAFE_0E03312g1_1</fullName>
    </submittedName>
</protein>
<evidence type="ECO:0000313" key="3">
    <source>
        <dbReference type="Proteomes" id="UP000190831"/>
    </source>
</evidence>
<dbReference type="EMBL" id="LT598488">
    <property type="protein sequence ID" value="SCW01604.1"/>
    <property type="molecule type" value="Genomic_DNA"/>
</dbReference>
<dbReference type="PANTHER" id="PTHR39468:SF1">
    <property type="entry name" value="MTF2-LIKE C-TERMINAL DOMAIN-CONTAINING PROTEIN"/>
    <property type="match status" value="1"/>
</dbReference>
<dbReference type="OrthoDB" id="2444174at2759"/>
<reference evidence="3" key="1">
    <citation type="submission" date="2016-03" db="EMBL/GenBank/DDBJ databases">
        <authorList>
            <person name="Devillers H."/>
        </authorList>
    </citation>
    <scope>NUCLEOTIDE SEQUENCE [LARGE SCALE GENOMIC DNA]</scope>
</reference>
<organism evidence="2 3">
    <name type="scientific">Lachancea fermentati</name>
    <name type="common">Zygosaccharomyces fermentati</name>
    <dbReference type="NCBI Taxonomy" id="4955"/>
    <lineage>
        <taxon>Eukaryota</taxon>
        <taxon>Fungi</taxon>
        <taxon>Dikarya</taxon>
        <taxon>Ascomycota</taxon>
        <taxon>Saccharomycotina</taxon>
        <taxon>Saccharomycetes</taxon>
        <taxon>Saccharomycetales</taxon>
        <taxon>Saccharomycetaceae</taxon>
        <taxon>Lachancea</taxon>
    </lineage>
</organism>
<evidence type="ECO:0000259" key="1">
    <source>
        <dbReference type="Pfam" id="PF19189"/>
    </source>
</evidence>
<sequence length="404" mass="46501">MIRRSCGLLNASSRRLYRCGNSRHNQAVKDADHFKDEEVSSMQERTLFEQIFMQIMKKDEEKRNSKNLLGSITSGSPSEKPKNDGVQIVFGKKQLSVENEKLQKFLKDATGEKTDDVGEFARITTDDIRKYPVSLTSTYFTNASHEINDNQAPEFLGISSLKDIFLSSKKSASEEGKATFSQAESKERLQTALREALQPHIKYLNDRIETDFDCLEVIEGYLEAYENRDKSLEKQSKTILAQISNDCVKHPTTLPQPYSVTLPYIIKYLFTEANFNFPSDREYTLISHIYHRAKRSQNISLYLNVCNVDFYNSLLKCCWENYQEIHQTRQLVTEMSVNGIMGDNSTIALLDKIVREMRFLNDGILDETDFNTDTSILGAAWCRENSQDLDYVENFLVKLKQNQN</sequence>
<dbReference type="PANTHER" id="PTHR39468">
    <property type="entry name" value="CHROMOSOME 7, WHOLE GENOME SHOTGUN SEQUENCE"/>
    <property type="match status" value="1"/>
</dbReference>
<dbReference type="OMA" id="CNVDFYN"/>
<dbReference type="STRING" id="4955.A0A1G4MCL5"/>
<gene>
    <name evidence="2" type="ORF">LAFE_0E03312G</name>
</gene>
<accession>A0A1G4MCL5</accession>
<name>A0A1G4MCL5_LACFM</name>
<dbReference type="AlphaFoldDB" id="A0A1G4MCL5"/>
<dbReference type="Pfam" id="PF19189">
    <property type="entry name" value="Mtf2"/>
    <property type="match status" value="1"/>
</dbReference>
<dbReference type="Proteomes" id="UP000190831">
    <property type="component" value="Chromosome E"/>
</dbReference>
<dbReference type="InterPro" id="IPR043837">
    <property type="entry name" value="Mtf2-like_C"/>
</dbReference>
<evidence type="ECO:0000313" key="2">
    <source>
        <dbReference type="EMBL" id="SCW01604.1"/>
    </source>
</evidence>
<feature type="domain" description="Mtf2-like C-terminal" evidence="1">
    <location>
        <begin position="192"/>
        <end position="401"/>
    </location>
</feature>
<dbReference type="GO" id="GO:0005739">
    <property type="term" value="C:mitochondrion"/>
    <property type="evidence" value="ECO:0007669"/>
    <property type="project" value="InterPro"/>
</dbReference>
<proteinExistence type="predicted"/>